<name>A0ABN3GEP2_9PSEU</name>
<comment type="caution">
    <text evidence="2">The sequence shown here is derived from an EMBL/GenBank/DDBJ whole genome shotgun (WGS) entry which is preliminary data.</text>
</comment>
<feature type="domain" description="NadR/Ttd14 AAA" evidence="1">
    <location>
        <begin position="56"/>
        <end position="219"/>
    </location>
</feature>
<evidence type="ECO:0000259" key="1">
    <source>
        <dbReference type="Pfam" id="PF13521"/>
    </source>
</evidence>
<protein>
    <submittedName>
        <fullName evidence="2">AAA family ATPase</fullName>
    </submittedName>
</protein>
<gene>
    <name evidence="2" type="ORF">GCM10009854_29320</name>
</gene>
<dbReference type="Pfam" id="PF13521">
    <property type="entry name" value="AAA_28"/>
    <property type="match status" value="1"/>
</dbReference>
<dbReference type="SUPFAM" id="SSF52540">
    <property type="entry name" value="P-loop containing nucleoside triphosphate hydrolases"/>
    <property type="match status" value="1"/>
</dbReference>
<organism evidence="2 3">
    <name type="scientific">Saccharopolyspora halophila</name>
    <dbReference type="NCBI Taxonomy" id="405551"/>
    <lineage>
        <taxon>Bacteria</taxon>
        <taxon>Bacillati</taxon>
        <taxon>Actinomycetota</taxon>
        <taxon>Actinomycetes</taxon>
        <taxon>Pseudonocardiales</taxon>
        <taxon>Pseudonocardiaceae</taxon>
        <taxon>Saccharopolyspora</taxon>
    </lineage>
</organism>
<dbReference type="InterPro" id="IPR027417">
    <property type="entry name" value="P-loop_NTPase"/>
</dbReference>
<reference evidence="2 3" key="1">
    <citation type="journal article" date="2019" name="Int. J. Syst. Evol. Microbiol.">
        <title>The Global Catalogue of Microorganisms (GCM) 10K type strain sequencing project: providing services to taxonomists for standard genome sequencing and annotation.</title>
        <authorList>
            <consortium name="The Broad Institute Genomics Platform"/>
            <consortium name="The Broad Institute Genome Sequencing Center for Infectious Disease"/>
            <person name="Wu L."/>
            <person name="Ma J."/>
        </authorList>
    </citation>
    <scope>NUCLEOTIDE SEQUENCE [LARGE SCALE GENOMIC DNA]</scope>
    <source>
        <strain evidence="2 3">JCM 16221</strain>
    </source>
</reference>
<evidence type="ECO:0000313" key="3">
    <source>
        <dbReference type="Proteomes" id="UP001501218"/>
    </source>
</evidence>
<accession>A0ABN3GEP2</accession>
<keyword evidence="3" id="KW-1185">Reference proteome</keyword>
<evidence type="ECO:0000313" key="2">
    <source>
        <dbReference type="EMBL" id="GAA2349739.1"/>
    </source>
</evidence>
<dbReference type="Proteomes" id="UP001501218">
    <property type="component" value="Unassembled WGS sequence"/>
</dbReference>
<dbReference type="InterPro" id="IPR038727">
    <property type="entry name" value="NadR/Ttd14_AAA_dom"/>
</dbReference>
<proteinExistence type="predicted"/>
<dbReference type="EMBL" id="BAAARA010000008">
    <property type="protein sequence ID" value="GAA2349739.1"/>
    <property type="molecule type" value="Genomic_DNA"/>
</dbReference>
<sequence length="236" mass="26123">MRGNGPFLVAELVRVFDPNGLTHRHHACLRISIGRAGSRKGALGPVVSGVEIDRFVVVTGGPGSGKSTLLEALSRDGLSSTEEAGRGVIQDQVAIGGPALPWSDRTLFAELMLAWEMRSYRWAQRRSGLVLFDRGVPDVVGYLRLAGLTVPAHVYAAARKFRYHQRVLMAPPWPEIFEQDDERRQDLAEAERTYEAMVEVYAELDYQIIDLPRADVATRVEFVAKRICPPSGPTAR</sequence>
<dbReference type="Gene3D" id="3.40.50.300">
    <property type="entry name" value="P-loop containing nucleotide triphosphate hydrolases"/>
    <property type="match status" value="1"/>
</dbReference>